<proteinExistence type="predicted"/>
<protein>
    <submittedName>
        <fullName evidence="2">Uncharacterized protein</fullName>
    </submittedName>
</protein>
<keyword evidence="3" id="KW-1185">Reference proteome</keyword>
<feature type="region of interest" description="Disordered" evidence="1">
    <location>
        <begin position="161"/>
        <end position="188"/>
    </location>
</feature>
<dbReference type="Proteomes" id="UP000295525">
    <property type="component" value="Unassembled WGS sequence"/>
</dbReference>
<organism evidence="2 3">
    <name type="scientific">Paralcaligenes ureilyticus</name>
    <dbReference type="NCBI Taxonomy" id="627131"/>
    <lineage>
        <taxon>Bacteria</taxon>
        <taxon>Pseudomonadati</taxon>
        <taxon>Pseudomonadota</taxon>
        <taxon>Betaproteobacteria</taxon>
        <taxon>Burkholderiales</taxon>
        <taxon>Alcaligenaceae</taxon>
        <taxon>Paralcaligenes</taxon>
    </lineage>
</organism>
<feature type="region of interest" description="Disordered" evidence="1">
    <location>
        <begin position="1"/>
        <end position="37"/>
    </location>
</feature>
<name>A0A4R3M8P5_9BURK</name>
<dbReference type="AlphaFoldDB" id="A0A4R3M8P5"/>
<evidence type="ECO:0000313" key="3">
    <source>
        <dbReference type="Proteomes" id="UP000295525"/>
    </source>
</evidence>
<comment type="caution">
    <text evidence="2">The sequence shown here is derived from an EMBL/GenBank/DDBJ whole genome shotgun (WGS) entry which is preliminary data.</text>
</comment>
<sequence>MQHRRFGSSRSNNIHRDASMRELQGTRSGKPEQGGFSGGILAAPRCAHCSPASYQDNSSPIGHDGDRCIDHGLGSQNMNAPHGYTVLHIERTDRIDTHEAGRVDQRINIPVTRKQHRDSVSISKINAPKFVAFNLPVVSGRQAIKPRNSPAMRKEALSYRGAYSRTGPGDDRAPSYGPPTLFEAPCTH</sequence>
<gene>
    <name evidence="2" type="ORF">EDC26_103124</name>
</gene>
<dbReference type="EMBL" id="SMAJ01000003">
    <property type="protein sequence ID" value="TCT09506.1"/>
    <property type="molecule type" value="Genomic_DNA"/>
</dbReference>
<evidence type="ECO:0000313" key="2">
    <source>
        <dbReference type="EMBL" id="TCT09506.1"/>
    </source>
</evidence>
<accession>A0A4R3M8P5</accession>
<evidence type="ECO:0000256" key="1">
    <source>
        <dbReference type="SAM" id="MobiDB-lite"/>
    </source>
</evidence>
<reference evidence="2 3" key="1">
    <citation type="submission" date="2019-03" db="EMBL/GenBank/DDBJ databases">
        <title>Genomic Encyclopedia of Type Strains, Phase IV (KMG-IV): sequencing the most valuable type-strain genomes for metagenomic binning, comparative biology and taxonomic classification.</title>
        <authorList>
            <person name="Goeker M."/>
        </authorList>
    </citation>
    <scope>NUCLEOTIDE SEQUENCE [LARGE SCALE GENOMIC DNA]</scope>
    <source>
        <strain evidence="2 3">DSM 24591</strain>
    </source>
</reference>